<keyword evidence="1" id="KW-1003">Cell membrane</keyword>
<dbReference type="PROSITE" id="PS50850">
    <property type="entry name" value="MFS"/>
    <property type="match status" value="1"/>
</dbReference>
<feature type="transmembrane region" description="Helical" evidence="5">
    <location>
        <begin position="139"/>
        <end position="162"/>
    </location>
</feature>
<evidence type="ECO:0000313" key="8">
    <source>
        <dbReference type="Proteomes" id="UP000010297"/>
    </source>
</evidence>
<dbReference type="RefSeq" id="WP_002435119.1">
    <property type="nucleotide sequence ID" value="NZ_BAFF01000003.1"/>
</dbReference>
<evidence type="ECO:0000256" key="3">
    <source>
        <dbReference type="ARBA" id="ARBA00022989"/>
    </source>
</evidence>
<feature type="domain" description="Major facilitator superfamily (MFS) profile" evidence="6">
    <location>
        <begin position="10"/>
        <end position="395"/>
    </location>
</feature>
<reference evidence="7 8" key="1">
    <citation type="submission" date="2012-02" db="EMBL/GenBank/DDBJ databases">
        <title>Whole genome shotgun sequence of Escherichia hermannii NBRC 105704.</title>
        <authorList>
            <person name="Yoshida I."/>
            <person name="Hosoyama A."/>
            <person name="Tsuchikane K."/>
            <person name="Katsumata H."/>
            <person name="Yamazaki S."/>
            <person name="Fujita N."/>
        </authorList>
    </citation>
    <scope>NUCLEOTIDE SEQUENCE [LARGE SCALE GENOMIC DNA]</scope>
    <source>
        <strain evidence="7 8">NBRC 105704</strain>
    </source>
</reference>
<dbReference type="Proteomes" id="UP000010297">
    <property type="component" value="Unassembled WGS sequence"/>
</dbReference>
<dbReference type="eggNOG" id="COG2814">
    <property type="taxonomic scope" value="Bacteria"/>
</dbReference>
<evidence type="ECO:0000313" key="7">
    <source>
        <dbReference type="EMBL" id="GAB51731.1"/>
    </source>
</evidence>
<protein>
    <submittedName>
        <fullName evidence="7">Putative major facilitator superfamily transporter YgaY</fullName>
    </submittedName>
</protein>
<dbReference type="SUPFAM" id="SSF103473">
    <property type="entry name" value="MFS general substrate transporter"/>
    <property type="match status" value="1"/>
</dbReference>
<dbReference type="InterPro" id="IPR020846">
    <property type="entry name" value="MFS_dom"/>
</dbReference>
<evidence type="ECO:0000256" key="1">
    <source>
        <dbReference type="ARBA" id="ARBA00022475"/>
    </source>
</evidence>
<keyword evidence="4 5" id="KW-0472">Membrane</keyword>
<dbReference type="InterPro" id="IPR036259">
    <property type="entry name" value="MFS_trans_sf"/>
</dbReference>
<feature type="transmembrane region" description="Helical" evidence="5">
    <location>
        <begin position="168"/>
        <end position="186"/>
    </location>
</feature>
<evidence type="ECO:0000256" key="4">
    <source>
        <dbReference type="ARBA" id="ARBA00023136"/>
    </source>
</evidence>
<dbReference type="GeneID" id="92828004"/>
<organism evidence="7 8">
    <name type="scientific">Atlantibacter hermannii NBRC 105704</name>
    <dbReference type="NCBI Taxonomy" id="1115512"/>
    <lineage>
        <taxon>Bacteria</taxon>
        <taxon>Pseudomonadati</taxon>
        <taxon>Pseudomonadota</taxon>
        <taxon>Gammaproteobacteria</taxon>
        <taxon>Enterobacterales</taxon>
        <taxon>Enterobacteriaceae</taxon>
        <taxon>Atlantibacter</taxon>
    </lineage>
</organism>
<evidence type="ECO:0000256" key="5">
    <source>
        <dbReference type="SAM" id="Phobius"/>
    </source>
</evidence>
<gene>
    <name evidence="7" type="primary">ygaY</name>
    <name evidence="7" type="ORF">EH105704_03_02370</name>
</gene>
<dbReference type="GO" id="GO:0022857">
    <property type="term" value="F:transmembrane transporter activity"/>
    <property type="evidence" value="ECO:0007669"/>
    <property type="project" value="InterPro"/>
</dbReference>
<feature type="transmembrane region" description="Helical" evidence="5">
    <location>
        <begin position="342"/>
        <end position="361"/>
    </location>
</feature>
<keyword evidence="8" id="KW-1185">Reference proteome</keyword>
<feature type="transmembrane region" description="Helical" evidence="5">
    <location>
        <begin position="12"/>
        <end position="31"/>
    </location>
</feature>
<dbReference type="PANTHER" id="PTHR42910">
    <property type="entry name" value="TRANSPORTER SCO4007-RELATED"/>
    <property type="match status" value="1"/>
</dbReference>
<dbReference type="Gene3D" id="1.20.1250.20">
    <property type="entry name" value="MFS general substrate transporter like domains"/>
    <property type="match status" value="2"/>
</dbReference>
<dbReference type="PANTHER" id="PTHR42910:SF1">
    <property type="entry name" value="MAJOR FACILITATOR SUPERFAMILY (MFS) PROFILE DOMAIN-CONTAINING PROTEIN"/>
    <property type="match status" value="1"/>
</dbReference>
<dbReference type="Pfam" id="PF07690">
    <property type="entry name" value="MFS_1"/>
    <property type="match status" value="1"/>
</dbReference>
<feature type="transmembrane region" description="Helical" evidence="5">
    <location>
        <begin position="218"/>
        <end position="239"/>
    </location>
</feature>
<sequence>MNTTHSPANLLRTLLVLASAAGFSVASIYYAQPVLPLIGDNLHLGVSSMGLIPTLTQAGYAAGILFLLPLGDRFDRRTIILAKSFALAVMLMLYSFSGSEHSLLALSLLLGASATVAQDIVPAAAILSPSGKQGKAVGMVMTGLLLGILLSRTVSGLVSAVWGWRMMYQLAAVSIALVGLALWRVLPSFSAQTALRYPVLMKSMVQLWVRHPALRRAAFAQGLLSVGFSAFWSMLAVMLNQQFHLGSAMAGAFGIAGAAGALAAPFSGTLSDKLGANRVTQYAAALTTVSFGLMFLMPLLPGVGSLVLIALCAVGFDLGLQSALVAHQTLVYKLDPQARGRLNALLFTGVFIGMALGSVLGSAMWEAWGWAGVVMLAVVASAASLLVRLAERRRQHHQDVSTQQVN</sequence>
<dbReference type="InterPro" id="IPR011701">
    <property type="entry name" value="MFS"/>
</dbReference>
<feature type="transmembrane region" description="Helical" evidence="5">
    <location>
        <begin position="367"/>
        <end position="387"/>
    </location>
</feature>
<evidence type="ECO:0000256" key="2">
    <source>
        <dbReference type="ARBA" id="ARBA00022692"/>
    </source>
</evidence>
<dbReference type="AlphaFoldDB" id="H5V173"/>
<feature type="transmembrane region" description="Helical" evidence="5">
    <location>
        <begin position="245"/>
        <end position="267"/>
    </location>
</feature>
<keyword evidence="3 5" id="KW-1133">Transmembrane helix</keyword>
<accession>H5V173</accession>
<keyword evidence="2 5" id="KW-0812">Transmembrane</keyword>
<feature type="transmembrane region" description="Helical" evidence="5">
    <location>
        <begin position="51"/>
        <end position="68"/>
    </location>
</feature>
<proteinExistence type="predicted"/>
<name>H5V173_ATLHE</name>
<dbReference type="CDD" id="cd17324">
    <property type="entry name" value="MFS_NepI_like"/>
    <property type="match status" value="1"/>
</dbReference>
<comment type="caution">
    <text evidence="7">The sequence shown here is derived from an EMBL/GenBank/DDBJ whole genome shotgun (WGS) entry which is preliminary data.</text>
</comment>
<dbReference type="EMBL" id="BAFF01000003">
    <property type="protein sequence ID" value="GAB51731.1"/>
    <property type="molecule type" value="Genomic_DNA"/>
</dbReference>
<feature type="transmembrane region" description="Helical" evidence="5">
    <location>
        <begin position="80"/>
        <end position="97"/>
    </location>
</feature>
<evidence type="ECO:0000259" key="6">
    <source>
        <dbReference type="PROSITE" id="PS50850"/>
    </source>
</evidence>